<dbReference type="AlphaFoldDB" id="A0A7X5VD98"/>
<evidence type="ECO:0000313" key="2">
    <source>
        <dbReference type="Proteomes" id="UP000555407"/>
    </source>
</evidence>
<protein>
    <submittedName>
        <fullName evidence="1">Uncharacterized protein</fullName>
    </submittedName>
</protein>
<keyword evidence="2" id="KW-1185">Reference proteome</keyword>
<dbReference type="Proteomes" id="UP000555407">
    <property type="component" value="Unassembled WGS sequence"/>
</dbReference>
<evidence type="ECO:0000313" key="1">
    <source>
        <dbReference type="EMBL" id="NIK59115.1"/>
    </source>
</evidence>
<accession>A0A7X5VD98</accession>
<reference evidence="1 2" key="1">
    <citation type="submission" date="2020-03" db="EMBL/GenBank/DDBJ databases">
        <title>Sequencing the genomes of 1000 actinobacteria strains.</title>
        <authorList>
            <person name="Klenk H.-P."/>
        </authorList>
    </citation>
    <scope>NUCLEOTIDE SEQUENCE [LARGE SCALE GENOMIC DNA]</scope>
    <source>
        <strain evidence="1 2">DSM 45490</strain>
    </source>
</reference>
<dbReference type="EMBL" id="JAASRO010000001">
    <property type="protein sequence ID" value="NIK59115.1"/>
    <property type="molecule type" value="Genomic_DNA"/>
</dbReference>
<dbReference type="RefSeq" id="WP_167210389.1">
    <property type="nucleotide sequence ID" value="NZ_JAASRO010000001.1"/>
</dbReference>
<organism evidence="1 2">
    <name type="scientific">Kribbella shirazensis</name>
    <dbReference type="NCBI Taxonomy" id="1105143"/>
    <lineage>
        <taxon>Bacteria</taxon>
        <taxon>Bacillati</taxon>
        <taxon>Actinomycetota</taxon>
        <taxon>Actinomycetes</taxon>
        <taxon>Propionibacteriales</taxon>
        <taxon>Kribbellaceae</taxon>
        <taxon>Kribbella</taxon>
    </lineage>
</organism>
<name>A0A7X5VD98_9ACTN</name>
<gene>
    <name evidence="1" type="ORF">BJY22_004832</name>
</gene>
<proteinExistence type="predicted"/>
<sequence length="148" mass="15085">MLIAVGAFLGPLIAAGIVVRLAASPLPILTVEDVGRATADSRHGHVGDSDAGWMCGVGGQGGADQCGEVGTCSRFGDAQQVVAAAALAAQAMADREDEAEDPSGCDGARVLEGQLLGELPQAGLGCHHVERIEMGHHLNYERRCAADA</sequence>
<comment type="caution">
    <text evidence="1">The sequence shown here is derived from an EMBL/GenBank/DDBJ whole genome shotgun (WGS) entry which is preliminary data.</text>
</comment>